<comment type="caution">
    <text evidence="1">The sequence shown here is derived from an EMBL/GenBank/DDBJ whole genome shotgun (WGS) entry which is preliminary data.</text>
</comment>
<name>A0ABN7VE13_GIGMA</name>
<reference evidence="1 2" key="1">
    <citation type="submission" date="2021-06" db="EMBL/GenBank/DDBJ databases">
        <authorList>
            <person name="Kallberg Y."/>
            <person name="Tangrot J."/>
            <person name="Rosling A."/>
        </authorList>
    </citation>
    <scope>NUCLEOTIDE SEQUENCE [LARGE SCALE GENOMIC DNA]</scope>
    <source>
        <strain evidence="1 2">120-4 pot B 10/14</strain>
    </source>
</reference>
<gene>
    <name evidence="1" type="ORF">GMARGA_LOCUS17059</name>
</gene>
<evidence type="ECO:0000313" key="1">
    <source>
        <dbReference type="EMBL" id="CAG8757316.1"/>
    </source>
</evidence>
<protein>
    <submittedName>
        <fullName evidence="1">2167_t:CDS:1</fullName>
    </submittedName>
</protein>
<dbReference type="EMBL" id="CAJVQB010012692">
    <property type="protein sequence ID" value="CAG8757316.1"/>
    <property type="molecule type" value="Genomic_DNA"/>
</dbReference>
<accession>A0ABN7VE13</accession>
<organism evidence="1 2">
    <name type="scientific">Gigaspora margarita</name>
    <dbReference type="NCBI Taxonomy" id="4874"/>
    <lineage>
        <taxon>Eukaryota</taxon>
        <taxon>Fungi</taxon>
        <taxon>Fungi incertae sedis</taxon>
        <taxon>Mucoromycota</taxon>
        <taxon>Glomeromycotina</taxon>
        <taxon>Glomeromycetes</taxon>
        <taxon>Diversisporales</taxon>
        <taxon>Gigasporaceae</taxon>
        <taxon>Gigaspora</taxon>
    </lineage>
</organism>
<proteinExistence type="predicted"/>
<dbReference type="Proteomes" id="UP000789901">
    <property type="component" value="Unassembled WGS sequence"/>
</dbReference>
<keyword evidence="2" id="KW-1185">Reference proteome</keyword>
<sequence>MMSPGTDKPYDIVDHQVKNKKTWNYKSINHLVDKRKLMLEKTIHQSSIGIKKDEHEAPDNDQAETCHWNIDQNYGSNRLGPCYKNEIGVKNEHDKRKIKLLKADF</sequence>
<evidence type="ECO:0000313" key="2">
    <source>
        <dbReference type="Proteomes" id="UP000789901"/>
    </source>
</evidence>